<keyword evidence="2" id="KW-1003">Cell membrane</keyword>
<feature type="transmembrane region" description="Helical" evidence="3">
    <location>
        <begin position="127"/>
        <end position="145"/>
    </location>
</feature>
<evidence type="ECO:0000256" key="3">
    <source>
        <dbReference type="SAM" id="Phobius"/>
    </source>
</evidence>
<dbReference type="InterPro" id="IPR011009">
    <property type="entry name" value="Kinase-like_dom_sf"/>
</dbReference>
<name>A0A9J6AL66_SOLCO</name>
<dbReference type="PROSITE" id="PS50011">
    <property type="entry name" value="PROTEIN_KINASE_DOM"/>
    <property type="match status" value="1"/>
</dbReference>
<keyword evidence="3" id="KW-0812">Transmembrane</keyword>
<dbReference type="Gene3D" id="1.10.510.10">
    <property type="entry name" value="Transferase(Phosphotransferase) domain 1"/>
    <property type="match status" value="1"/>
</dbReference>
<comment type="subcellular location">
    <subcellularLocation>
        <location evidence="1">Cell membrane</location>
    </subcellularLocation>
</comment>
<evidence type="ECO:0000313" key="6">
    <source>
        <dbReference type="Proteomes" id="UP000824120"/>
    </source>
</evidence>
<sequence length="336" mass="38653">MPIASDQGKVYKDVTVKILVEDERNYRMLMPTSDQVKVLVDDKRDYGFRIHDNELSRLEDELKFLQAPKIRGNPSLMKVVGYCRKEIVGVVYDINPLDTLHNLIFQGALFTLTSIFTNLLCRLHLMYFLLLTTCAVAIFVLKPSGNYDFNWLQRVKTALALARLLAYLHDRNQSYLIRNLAPTHIVVDQNFTPVLFEFGMLVGGVLGTTVDESDMRIGPYGYIDPFYSYNGPAAYTVKFDVYAFGVLLFNLTSKRALDKEKYTGTAIKKWAVNEYKSRHSYVDLSFQDDADFDRRDGRKITELTRQCMDGKPNKRPEMKEIFERLKGLRCSVAAAW</sequence>
<dbReference type="Proteomes" id="UP000824120">
    <property type="component" value="Chromosome 2"/>
</dbReference>
<dbReference type="PANTHER" id="PTHR45621">
    <property type="entry name" value="OS01G0588500 PROTEIN-RELATED"/>
    <property type="match status" value="1"/>
</dbReference>
<dbReference type="GO" id="GO:0005886">
    <property type="term" value="C:plasma membrane"/>
    <property type="evidence" value="ECO:0007669"/>
    <property type="project" value="UniProtKB-SubCell"/>
</dbReference>
<reference evidence="5 6" key="1">
    <citation type="submission" date="2020-09" db="EMBL/GenBank/DDBJ databases">
        <title>De no assembly of potato wild relative species, Solanum commersonii.</title>
        <authorList>
            <person name="Cho K."/>
        </authorList>
    </citation>
    <scope>NUCLEOTIDE SEQUENCE [LARGE SCALE GENOMIC DNA]</scope>
    <source>
        <strain evidence="5">LZ3.2</strain>
        <tissue evidence="5">Leaf</tissue>
    </source>
</reference>
<dbReference type="Pfam" id="PF07714">
    <property type="entry name" value="PK_Tyr_Ser-Thr"/>
    <property type="match status" value="1"/>
</dbReference>
<accession>A0A9J6AL66</accession>
<dbReference type="InterPro" id="IPR050823">
    <property type="entry name" value="Plant_Ser_Thr_Prot_Kinase"/>
</dbReference>
<dbReference type="GO" id="GO:0005524">
    <property type="term" value="F:ATP binding"/>
    <property type="evidence" value="ECO:0007669"/>
    <property type="project" value="InterPro"/>
</dbReference>
<proteinExistence type="predicted"/>
<gene>
    <name evidence="5" type="ORF">H5410_010591</name>
</gene>
<evidence type="ECO:0000313" key="5">
    <source>
        <dbReference type="EMBL" id="KAG5625373.1"/>
    </source>
</evidence>
<comment type="caution">
    <text evidence="5">The sequence shown here is derived from an EMBL/GenBank/DDBJ whole genome shotgun (WGS) entry which is preliminary data.</text>
</comment>
<dbReference type="GO" id="GO:0004672">
    <property type="term" value="F:protein kinase activity"/>
    <property type="evidence" value="ECO:0007669"/>
    <property type="project" value="InterPro"/>
</dbReference>
<dbReference type="InterPro" id="IPR000719">
    <property type="entry name" value="Prot_kinase_dom"/>
</dbReference>
<dbReference type="AlphaFoldDB" id="A0A9J6AL66"/>
<organism evidence="5 6">
    <name type="scientific">Solanum commersonii</name>
    <name type="common">Commerson's wild potato</name>
    <name type="synonym">Commerson's nightshade</name>
    <dbReference type="NCBI Taxonomy" id="4109"/>
    <lineage>
        <taxon>Eukaryota</taxon>
        <taxon>Viridiplantae</taxon>
        <taxon>Streptophyta</taxon>
        <taxon>Embryophyta</taxon>
        <taxon>Tracheophyta</taxon>
        <taxon>Spermatophyta</taxon>
        <taxon>Magnoliopsida</taxon>
        <taxon>eudicotyledons</taxon>
        <taxon>Gunneridae</taxon>
        <taxon>Pentapetalae</taxon>
        <taxon>asterids</taxon>
        <taxon>lamiids</taxon>
        <taxon>Solanales</taxon>
        <taxon>Solanaceae</taxon>
        <taxon>Solanoideae</taxon>
        <taxon>Solaneae</taxon>
        <taxon>Solanum</taxon>
    </lineage>
</organism>
<protein>
    <recommendedName>
        <fullName evidence="4">Protein kinase domain-containing protein</fullName>
    </recommendedName>
</protein>
<dbReference type="SUPFAM" id="SSF56112">
    <property type="entry name" value="Protein kinase-like (PK-like)"/>
    <property type="match status" value="1"/>
</dbReference>
<feature type="domain" description="Protein kinase" evidence="4">
    <location>
        <begin position="1"/>
        <end position="328"/>
    </location>
</feature>
<dbReference type="InterPro" id="IPR001245">
    <property type="entry name" value="Ser-Thr/Tyr_kinase_cat_dom"/>
</dbReference>
<dbReference type="OrthoDB" id="1223508at2759"/>
<evidence type="ECO:0000256" key="2">
    <source>
        <dbReference type="ARBA" id="ARBA00022475"/>
    </source>
</evidence>
<evidence type="ECO:0000259" key="4">
    <source>
        <dbReference type="PROSITE" id="PS50011"/>
    </source>
</evidence>
<keyword evidence="3" id="KW-1133">Transmembrane helix</keyword>
<evidence type="ECO:0000256" key="1">
    <source>
        <dbReference type="ARBA" id="ARBA00004236"/>
    </source>
</evidence>
<keyword evidence="3" id="KW-0472">Membrane</keyword>
<dbReference type="EMBL" id="JACXVP010000002">
    <property type="protein sequence ID" value="KAG5625373.1"/>
    <property type="molecule type" value="Genomic_DNA"/>
</dbReference>
<keyword evidence="6" id="KW-1185">Reference proteome</keyword>